<dbReference type="KEGG" id="vbo:CKY39_10595"/>
<name>A0A250DTJ0_9BURK</name>
<dbReference type="Proteomes" id="UP000217154">
    <property type="component" value="Chromosome"/>
</dbReference>
<proteinExistence type="predicted"/>
<reference evidence="1 2" key="1">
    <citation type="submission" date="2017-09" db="EMBL/GenBank/DDBJ databases">
        <title>The diverse metabolic capabilities of V. boronicumulans make it an excellent choice for continued studies on novel biodegradation.</title>
        <authorList>
            <person name="Sun S."/>
        </authorList>
    </citation>
    <scope>NUCLEOTIDE SEQUENCE [LARGE SCALE GENOMIC DNA]</scope>
    <source>
        <strain evidence="1 2">J1</strain>
    </source>
</reference>
<evidence type="ECO:0000313" key="2">
    <source>
        <dbReference type="Proteomes" id="UP000217154"/>
    </source>
</evidence>
<evidence type="ECO:0000313" key="1">
    <source>
        <dbReference type="EMBL" id="ATA57690.1"/>
    </source>
</evidence>
<dbReference type="RefSeq" id="WP_095747518.1">
    <property type="nucleotide sequence ID" value="NZ_CP023284.1"/>
</dbReference>
<dbReference type="EMBL" id="CP023284">
    <property type="protein sequence ID" value="ATA57690.1"/>
    <property type="molecule type" value="Genomic_DNA"/>
</dbReference>
<accession>A0A250DTJ0</accession>
<organism evidence="1 2">
    <name type="scientific">Variovorax boronicumulans</name>
    <dbReference type="NCBI Taxonomy" id="436515"/>
    <lineage>
        <taxon>Bacteria</taxon>
        <taxon>Pseudomonadati</taxon>
        <taxon>Pseudomonadota</taxon>
        <taxon>Betaproteobacteria</taxon>
        <taxon>Burkholderiales</taxon>
        <taxon>Comamonadaceae</taxon>
        <taxon>Variovorax</taxon>
    </lineage>
</organism>
<gene>
    <name evidence="1" type="ORF">CKY39_10595</name>
</gene>
<dbReference type="AlphaFoldDB" id="A0A250DTJ0"/>
<sequence length="102" mass="11079">MAMDMLKQLAGSPLPATFRTRAEIDQIKLLRAAGLVIALTPAPSDPLTLSGSPDATQVLAITEKGRAELERIHYPVAAQGPWRGAASRWRAKLPHAIRTRLM</sequence>
<protein>
    <submittedName>
        <fullName evidence="1">Uncharacterized protein</fullName>
    </submittedName>
</protein>